<accession>A0ABP0EZZ8</accession>
<name>A0ABP0EZZ8_CLALP</name>
<protein>
    <submittedName>
        <fullName evidence="1">Uncharacterized protein</fullName>
    </submittedName>
</protein>
<keyword evidence="2" id="KW-1185">Reference proteome</keyword>
<dbReference type="EMBL" id="CAWYQH010000001">
    <property type="protein sequence ID" value="CAK8672156.1"/>
    <property type="molecule type" value="Genomic_DNA"/>
</dbReference>
<dbReference type="Proteomes" id="UP001642483">
    <property type="component" value="Unassembled WGS sequence"/>
</dbReference>
<proteinExistence type="predicted"/>
<comment type="caution">
    <text evidence="1">The sequence shown here is derived from an EMBL/GenBank/DDBJ whole genome shotgun (WGS) entry which is preliminary data.</text>
</comment>
<evidence type="ECO:0000313" key="2">
    <source>
        <dbReference type="Proteomes" id="UP001642483"/>
    </source>
</evidence>
<organism evidence="1 2">
    <name type="scientific">Clavelina lepadiformis</name>
    <name type="common">Light-bulb sea squirt</name>
    <name type="synonym">Ascidia lepadiformis</name>
    <dbReference type="NCBI Taxonomy" id="159417"/>
    <lineage>
        <taxon>Eukaryota</taxon>
        <taxon>Metazoa</taxon>
        <taxon>Chordata</taxon>
        <taxon>Tunicata</taxon>
        <taxon>Ascidiacea</taxon>
        <taxon>Aplousobranchia</taxon>
        <taxon>Clavelinidae</taxon>
        <taxon>Clavelina</taxon>
    </lineage>
</organism>
<evidence type="ECO:0000313" key="1">
    <source>
        <dbReference type="EMBL" id="CAK8672156.1"/>
    </source>
</evidence>
<reference evidence="1 2" key="1">
    <citation type="submission" date="2024-02" db="EMBL/GenBank/DDBJ databases">
        <authorList>
            <person name="Daric V."/>
            <person name="Darras S."/>
        </authorList>
    </citation>
    <scope>NUCLEOTIDE SEQUENCE [LARGE SCALE GENOMIC DNA]</scope>
</reference>
<gene>
    <name evidence="1" type="ORF">CVLEPA_LOCUS1146</name>
</gene>
<sequence>MRDISDDKNNGFDKLLGRTNTAAKLQNREAQKVETYCFGGHAGERWALVGSLSWYTASLIDADDDVRMM</sequence>